<accession>A0ABQ5X9U8</accession>
<dbReference type="InterPro" id="IPR000160">
    <property type="entry name" value="GGDEF_dom"/>
</dbReference>
<dbReference type="Pfam" id="PF00990">
    <property type="entry name" value="GGDEF"/>
    <property type="match status" value="1"/>
</dbReference>
<dbReference type="SUPFAM" id="SSF141868">
    <property type="entry name" value="EAL domain-like"/>
    <property type="match status" value="1"/>
</dbReference>
<evidence type="ECO:0000313" key="4">
    <source>
        <dbReference type="EMBL" id="GLQ88383.1"/>
    </source>
</evidence>
<organism evidence="4 5">
    <name type="scientific">Dyella flagellata</name>
    <dbReference type="NCBI Taxonomy" id="1867833"/>
    <lineage>
        <taxon>Bacteria</taxon>
        <taxon>Pseudomonadati</taxon>
        <taxon>Pseudomonadota</taxon>
        <taxon>Gammaproteobacteria</taxon>
        <taxon>Lysobacterales</taxon>
        <taxon>Rhodanobacteraceae</taxon>
        <taxon>Dyella</taxon>
    </lineage>
</organism>
<dbReference type="CDD" id="cd00130">
    <property type="entry name" value="PAS"/>
    <property type="match status" value="1"/>
</dbReference>
<dbReference type="RefSeq" id="WP_284331826.1">
    <property type="nucleotide sequence ID" value="NZ_BSOA01000015.1"/>
</dbReference>
<comment type="caution">
    <text evidence="4">The sequence shown here is derived from an EMBL/GenBank/DDBJ whole genome shotgun (WGS) entry which is preliminary data.</text>
</comment>
<dbReference type="SMART" id="SM00052">
    <property type="entry name" value="EAL"/>
    <property type="match status" value="1"/>
</dbReference>
<dbReference type="EMBL" id="BSOA01000015">
    <property type="protein sequence ID" value="GLQ88383.1"/>
    <property type="molecule type" value="Genomic_DNA"/>
</dbReference>
<feature type="domain" description="EAL" evidence="3">
    <location>
        <begin position="721"/>
        <end position="975"/>
    </location>
</feature>
<dbReference type="InterPro" id="IPR043128">
    <property type="entry name" value="Rev_trsase/Diguanyl_cyclase"/>
</dbReference>
<dbReference type="Pfam" id="PF00563">
    <property type="entry name" value="EAL"/>
    <property type="match status" value="1"/>
</dbReference>
<reference evidence="5" key="1">
    <citation type="journal article" date="2019" name="Int. J. Syst. Evol. Microbiol.">
        <title>The Global Catalogue of Microorganisms (GCM) 10K type strain sequencing project: providing services to taxonomists for standard genome sequencing and annotation.</title>
        <authorList>
            <consortium name="The Broad Institute Genomics Platform"/>
            <consortium name="The Broad Institute Genome Sequencing Center for Infectious Disease"/>
            <person name="Wu L."/>
            <person name="Ma J."/>
        </authorList>
    </citation>
    <scope>NUCLEOTIDE SEQUENCE [LARGE SCALE GENOMIC DNA]</scope>
    <source>
        <strain evidence="5">NBRC 111981</strain>
    </source>
</reference>
<dbReference type="Gene3D" id="3.30.70.270">
    <property type="match status" value="1"/>
</dbReference>
<evidence type="ECO:0000256" key="1">
    <source>
        <dbReference type="SAM" id="Phobius"/>
    </source>
</evidence>
<keyword evidence="1" id="KW-1133">Transmembrane helix</keyword>
<dbReference type="InterPro" id="IPR035919">
    <property type="entry name" value="EAL_sf"/>
</dbReference>
<dbReference type="NCBIfam" id="TIGR00229">
    <property type="entry name" value="sensory_box"/>
    <property type="match status" value="1"/>
</dbReference>
<keyword evidence="1" id="KW-0472">Membrane</keyword>
<sequence>MTDDGPKVVSRQATLTLWFGSLTAALLLVLLAQDLRANLRSQWREGSDRAAEVAYSVAQMAHGPLRSSSNAMLLIAEESRRLQQAGKRDDVLLNEIVAAVLRRQPQIVHATFADTTAPAGTSTSFHPNDGTWTACDTNIDAAIAIPCFGTPQKTSLGWVLPIASSIDEHQWVVGAIRIAALERAVAHAPDADEVSFSLVDTHGRSILHSGPDLSTAAAEAAPPGWVARWLGAPPPGSLQATAPIGPYPFSVTTQIGREDVLTPWRHHVMVAVSFYLLYLAAFVCLQKIMARTAHIQQHFVRSLQAKTEALRLAQRAGRTAMWTLSDHARHFECQEDASELLGLPSGHATISVKDMLDAVAPADRWLLLRQTRRAWKKHNPLNVEFRIRQPGRAMRCLLASGQVVIDEAGTKRMTGTAVDVTEQWSARQRQVESEHRFDVLFEQNPLPFWVFDASSLQFLEINAAAIRTYGYSREEFLAMTILDIRDPSDRLKVQEEVALAPEARFIPKVWVHRTKNGAAIDVRVHTADIVFADRPARLVLAEDVTTQLADERELSYRASHDLVTGLPNQHAMIEWMDVLIAGGSPFEVAYVQLLGMDAIADTFGINIATGILQMVAARLAERSDGNGYLASVTQQAFVWVTSSPMTEATLQSFADCVAEPIYYKDTQHQISIMIGVARHPQDGMQSDTLLARAALAAHVHLHSDKPIHYFEAVLAQQSREKLHFSACLRRAVKRHEFELHFQLITDFPDRRPIGLEALIRWPQTDGSIILPSTFIPICEEAGLIVPLGNWVLSQAAKASRELKMAGFANLPISINVSPAELRSRDLVANIRAAREAYSLASDALRVELTESCLIEHKDKAIAVMKQLRADGVAVALDDFGTGFSSLSYLRDLPIDTLKIDQAFVRNVDRDERSATICEAIIALGKSLKVNTIAEGIEREAQFRWLQLHGCDAAQGFYIGRPERLADVLKSLSQYKAKAL</sequence>
<dbReference type="InterPro" id="IPR001633">
    <property type="entry name" value="EAL_dom"/>
</dbReference>
<feature type="transmembrane region" description="Helical" evidence="1">
    <location>
        <begin position="12"/>
        <end position="32"/>
    </location>
</feature>
<dbReference type="InterPro" id="IPR035965">
    <property type="entry name" value="PAS-like_dom_sf"/>
</dbReference>
<dbReference type="Proteomes" id="UP001156627">
    <property type="component" value="Unassembled WGS sequence"/>
</dbReference>
<dbReference type="PROSITE" id="PS50112">
    <property type="entry name" value="PAS"/>
    <property type="match status" value="1"/>
</dbReference>
<dbReference type="PANTHER" id="PTHR44757:SF2">
    <property type="entry name" value="BIOFILM ARCHITECTURE MAINTENANCE PROTEIN MBAA"/>
    <property type="match status" value="1"/>
</dbReference>
<dbReference type="Gene3D" id="3.20.20.450">
    <property type="entry name" value="EAL domain"/>
    <property type="match status" value="1"/>
</dbReference>
<dbReference type="PANTHER" id="PTHR44757">
    <property type="entry name" value="DIGUANYLATE CYCLASE DGCP"/>
    <property type="match status" value="1"/>
</dbReference>
<dbReference type="Pfam" id="PF08447">
    <property type="entry name" value="PAS_3"/>
    <property type="match status" value="1"/>
</dbReference>
<evidence type="ECO:0000259" key="3">
    <source>
        <dbReference type="PROSITE" id="PS50883"/>
    </source>
</evidence>
<dbReference type="CDD" id="cd01948">
    <property type="entry name" value="EAL"/>
    <property type="match status" value="1"/>
</dbReference>
<dbReference type="SUPFAM" id="SSF55785">
    <property type="entry name" value="PYP-like sensor domain (PAS domain)"/>
    <property type="match status" value="2"/>
</dbReference>
<evidence type="ECO:0000259" key="2">
    <source>
        <dbReference type="PROSITE" id="PS50112"/>
    </source>
</evidence>
<dbReference type="SMART" id="SM00267">
    <property type="entry name" value="GGDEF"/>
    <property type="match status" value="1"/>
</dbReference>
<dbReference type="SUPFAM" id="SSF55073">
    <property type="entry name" value="Nucleotide cyclase"/>
    <property type="match status" value="1"/>
</dbReference>
<dbReference type="SMART" id="SM00091">
    <property type="entry name" value="PAS"/>
    <property type="match status" value="1"/>
</dbReference>
<proteinExistence type="predicted"/>
<dbReference type="Gene3D" id="3.30.450.20">
    <property type="entry name" value="PAS domain"/>
    <property type="match status" value="2"/>
</dbReference>
<gene>
    <name evidence="4" type="ORF">GCM10007898_19520</name>
</gene>
<dbReference type="InterPro" id="IPR029787">
    <property type="entry name" value="Nucleotide_cyclase"/>
</dbReference>
<dbReference type="InterPro" id="IPR052155">
    <property type="entry name" value="Biofilm_reg_signaling"/>
</dbReference>
<feature type="domain" description="PAS" evidence="2">
    <location>
        <begin position="433"/>
        <end position="504"/>
    </location>
</feature>
<protein>
    <recommendedName>
        <fullName evidence="6">PAS domain S-box-containing protein</fullName>
    </recommendedName>
</protein>
<evidence type="ECO:0000313" key="5">
    <source>
        <dbReference type="Proteomes" id="UP001156627"/>
    </source>
</evidence>
<dbReference type="PROSITE" id="PS50883">
    <property type="entry name" value="EAL"/>
    <property type="match status" value="1"/>
</dbReference>
<keyword evidence="1" id="KW-0812">Transmembrane</keyword>
<dbReference type="InterPro" id="IPR000014">
    <property type="entry name" value="PAS"/>
</dbReference>
<dbReference type="Pfam" id="PF13188">
    <property type="entry name" value="PAS_8"/>
    <property type="match status" value="1"/>
</dbReference>
<dbReference type="InterPro" id="IPR013655">
    <property type="entry name" value="PAS_fold_3"/>
</dbReference>
<feature type="transmembrane region" description="Helical" evidence="1">
    <location>
        <begin position="268"/>
        <end position="289"/>
    </location>
</feature>
<keyword evidence="5" id="KW-1185">Reference proteome</keyword>
<evidence type="ECO:0008006" key="6">
    <source>
        <dbReference type="Google" id="ProtNLM"/>
    </source>
</evidence>
<name>A0ABQ5X9U8_9GAMM</name>